<name>A0ABP9N8Z7_9GAMM</name>
<sequence>MYHHFVPVKLHGKANALITDLKALTEAPTACPYCQHHDLYVIHSSSGYYRCKACKRSFNRSLNTPFYRLARLEWLPVIAERRLCGQSYATIRHELTDSTAWLIKRRGQVIEQYMQSHYPDLYQWYQTQQASSETDVPKAVKEQVEQLKSWVNNILQTTQATCPHCESHKTQKVADGRAQFRCKSCWRYFSQLKGTGLEHLAHSENWLKMIDMFVAGKSYQQMEHILTMSPATISKAKRNWLSIVQQQNLLVLKEWLTSR</sequence>
<evidence type="ECO:0008006" key="3">
    <source>
        <dbReference type="Google" id="ProtNLM"/>
    </source>
</evidence>
<evidence type="ECO:0000313" key="2">
    <source>
        <dbReference type="Proteomes" id="UP001500171"/>
    </source>
</evidence>
<reference evidence="2" key="1">
    <citation type="journal article" date="2019" name="Int. J. Syst. Evol. Microbiol.">
        <title>The Global Catalogue of Microorganisms (GCM) 10K type strain sequencing project: providing services to taxonomists for standard genome sequencing and annotation.</title>
        <authorList>
            <consortium name="The Broad Institute Genomics Platform"/>
            <consortium name="The Broad Institute Genome Sequencing Center for Infectious Disease"/>
            <person name="Wu L."/>
            <person name="Ma J."/>
        </authorList>
    </citation>
    <scope>NUCLEOTIDE SEQUENCE [LARGE SCALE GENOMIC DNA]</scope>
    <source>
        <strain evidence="2">JCM 18050</strain>
    </source>
</reference>
<dbReference type="RefSeq" id="WP_345489727.1">
    <property type="nucleotide sequence ID" value="NZ_BAABHY010000001.1"/>
</dbReference>
<keyword evidence="2" id="KW-1185">Reference proteome</keyword>
<accession>A0ABP9N8Z7</accession>
<dbReference type="EMBL" id="BAABHY010000001">
    <property type="protein sequence ID" value="GAA5108728.1"/>
    <property type="molecule type" value="Genomic_DNA"/>
</dbReference>
<proteinExistence type="predicted"/>
<organism evidence="1 2">
    <name type="scientific">Orbus sasakiae</name>
    <dbReference type="NCBI Taxonomy" id="1078475"/>
    <lineage>
        <taxon>Bacteria</taxon>
        <taxon>Pseudomonadati</taxon>
        <taxon>Pseudomonadota</taxon>
        <taxon>Gammaproteobacteria</taxon>
        <taxon>Orbales</taxon>
        <taxon>Orbaceae</taxon>
        <taxon>Orbus</taxon>
    </lineage>
</organism>
<comment type="caution">
    <text evidence="1">The sequence shown here is derived from an EMBL/GenBank/DDBJ whole genome shotgun (WGS) entry which is preliminary data.</text>
</comment>
<gene>
    <name evidence="1" type="ORF">GCM10023211_11340</name>
</gene>
<protein>
    <recommendedName>
        <fullName evidence="3">Transposase</fullName>
    </recommendedName>
</protein>
<dbReference type="Proteomes" id="UP001500171">
    <property type="component" value="Unassembled WGS sequence"/>
</dbReference>
<evidence type="ECO:0000313" key="1">
    <source>
        <dbReference type="EMBL" id="GAA5108728.1"/>
    </source>
</evidence>